<evidence type="ECO:0000256" key="11">
    <source>
        <dbReference type="ARBA" id="ARBA00048679"/>
    </source>
</evidence>
<keyword evidence="7 15" id="KW-0418">Kinase</keyword>
<dbReference type="PANTHER" id="PTHR24346:SF30">
    <property type="entry name" value="MATERNAL EMBRYONIC LEUCINE ZIPPER KINASE"/>
    <property type="match status" value="1"/>
</dbReference>
<evidence type="ECO:0000256" key="8">
    <source>
        <dbReference type="ARBA" id="ARBA00022840"/>
    </source>
</evidence>
<comment type="catalytic activity">
    <reaction evidence="10">
        <text>L-threonyl-[protein] + ATP = O-phospho-L-threonyl-[protein] + ADP + H(+)</text>
        <dbReference type="Rhea" id="RHEA:46608"/>
        <dbReference type="Rhea" id="RHEA-COMP:11060"/>
        <dbReference type="Rhea" id="RHEA-COMP:11605"/>
        <dbReference type="ChEBI" id="CHEBI:15378"/>
        <dbReference type="ChEBI" id="CHEBI:30013"/>
        <dbReference type="ChEBI" id="CHEBI:30616"/>
        <dbReference type="ChEBI" id="CHEBI:61977"/>
        <dbReference type="ChEBI" id="CHEBI:456216"/>
        <dbReference type="EC" id="2.7.11.1"/>
    </reaction>
</comment>
<evidence type="ECO:0000256" key="5">
    <source>
        <dbReference type="ARBA" id="ARBA00022679"/>
    </source>
</evidence>
<feature type="domain" description="Protein kinase" evidence="13">
    <location>
        <begin position="1"/>
        <end position="205"/>
    </location>
</feature>
<proteinExistence type="inferred from homology"/>
<name>A0A2G9TZC8_TELCI</name>
<evidence type="ECO:0000313" key="15">
    <source>
        <dbReference type="EMBL" id="PIO63389.1"/>
    </source>
</evidence>
<evidence type="ECO:0000256" key="2">
    <source>
        <dbReference type="ARBA" id="ARBA00006234"/>
    </source>
</evidence>
<dbReference type="Gene3D" id="3.30.310.80">
    <property type="entry name" value="Kinase associated domain 1, KA1"/>
    <property type="match status" value="1"/>
</dbReference>
<evidence type="ECO:0000256" key="1">
    <source>
        <dbReference type="ARBA" id="ARBA00001946"/>
    </source>
</evidence>
<feature type="compositionally biased region" description="Polar residues" evidence="12">
    <location>
        <begin position="173"/>
        <end position="189"/>
    </location>
</feature>
<sequence>MNSAQEYCSGGEMFDYIVRKERLEESEARHFFRQLVQAMAYVHSMGYAHRDLKPENLLLTEDLHLKVIDFGLCAKPCSLSRPLDTCCGSPAYAAPELIARGNYAEPEWLSSSSRALLRSMLQEWKFDYLTATYYLLLQQKGRKRRIALPPPKAKPKSSYINAILNTPTVCTGRSPQQRLYDSPVTNGSTPYRPVQKPSIRGKPSVGYEACCEKENYKTGAASVRVRGPVKIIDERGTRPRSIYTTPQRPALKGLFSPAGSRQRARSTERSGAESPAYSGGNAPSDSARHPRSTTKTPRLKQRVFASLERKADRVINLLTPRKLRNDSPQILKTVEGMINVSVTNSTDPERVKQELVKVFEQQTIKYEVNGWKISGKQKDKAGHALTVELEVVVVENMGKIGIRRKRLCGDAFLYKKVCEQILRMAALDAD</sequence>
<dbReference type="PROSITE" id="PS00108">
    <property type="entry name" value="PROTEIN_KINASE_ST"/>
    <property type="match status" value="1"/>
</dbReference>
<dbReference type="SMART" id="SM00220">
    <property type="entry name" value="S_TKc"/>
    <property type="match status" value="1"/>
</dbReference>
<dbReference type="Proteomes" id="UP000230423">
    <property type="component" value="Unassembled WGS sequence"/>
</dbReference>
<keyword evidence="4" id="KW-0723">Serine/threonine-protein kinase</keyword>
<dbReference type="InterPro" id="IPR028375">
    <property type="entry name" value="KA1/Ssp2_C"/>
</dbReference>
<dbReference type="GO" id="GO:0005524">
    <property type="term" value="F:ATP binding"/>
    <property type="evidence" value="ECO:0007669"/>
    <property type="project" value="UniProtKB-KW"/>
</dbReference>
<gene>
    <name evidence="15" type="ORF">TELCIR_15011</name>
</gene>
<dbReference type="GO" id="GO:0004674">
    <property type="term" value="F:protein serine/threonine kinase activity"/>
    <property type="evidence" value="ECO:0007669"/>
    <property type="project" value="UniProtKB-KW"/>
</dbReference>
<comment type="cofactor">
    <cofactor evidence="1">
        <name>Mg(2+)</name>
        <dbReference type="ChEBI" id="CHEBI:18420"/>
    </cofactor>
</comment>
<keyword evidence="9" id="KW-0460">Magnesium</keyword>
<evidence type="ECO:0000259" key="14">
    <source>
        <dbReference type="PROSITE" id="PS50032"/>
    </source>
</evidence>
<dbReference type="AlphaFoldDB" id="A0A2G9TZC8"/>
<evidence type="ECO:0000256" key="7">
    <source>
        <dbReference type="ARBA" id="ARBA00022777"/>
    </source>
</evidence>
<evidence type="ECO:0000256" key="12">
    <source>
        <dbReference type="SAM" id="MobiDB-lite"/>
    </source>
</evidence>
<accession>A0A2G9TZC8</accession>
<keyword evidence="6" id="KW-0547">Nucleotide-binding</keyword>
<keyword evidence="16" id="KW-1185">Reference proteome</keyword>
<reference evidence="15 16" key="1">
    <citation type="submission" date="2015-09" db="EMBL/GenBank/DDBJ databases">
        <title>Draft genome of the parasitic nematode Teladorsagia circumcincta isolate WARC Sus (inbred).</title>
        <authorList>
            <person name="Mitreva M."/>
        </authorList>
    </citation>
    <scope>NUCLEOTIDE SEQUENCE [LARGE SCALE GENOMIC DNA]</scope>
    <source>
        <strain evidence="15 16">S</strain>
    </source>
</reference>
<dbReference type="Gene3D" id="1.10.510.10">
    <property type="entry name" value="Transferase(Phosphotransferase) domain 1"/>
    <property type="match status" value="1"/>
</dbReference>
<evidence type="ECO:0000256" key="9">
    <source>
        <dbReference type="ARBA" id="ARBA00022842"/>
    </source>
</evidence>
<feature type="compositionally biased region" description="Basic residues" evidence="12">
    <location>
        <begin position="289"/>
        <end position="301"/>
    </location>
</feature>
<dbReference type="SUPFAM" id="SSF103243">
    <property type="entry name" value="KA1-like"/>
    <property type="match status" value="1"/>
</dbReference>
<organism evidence="15 16">
    <name type="scientific">Teladorsagia circumcincta</name>
    <name type="common">Brown stomach worm</name>
    <name type="synonym">Ostertagia circumcincta</name>
    <dbReference type="NCBI Taxonomy" id="45464"/>
    <lineage>
        <taxon>Eukaryota</taxon>
        <taxon>Metazoa</taxon>
        <taxon>Ecdysozoa</taxon>
        <taxon>Nematoda</taxon>
        <taxon>Chromadorea</taxon>
        <taxon>Rhabditida</taxon>
        <taxon>Rhabditina</taxon>
        <taxon>Rhabditomorpha</taxon>
        <taxon>Strongyloidea</taxon>
        <taxon>Trichostrongylidae</taxon>
        <taxon>Teladorsagia</taxon>
    </lineage>
</organism>
<evidence type="ECO:0000256" key="3">
    <source>
        <dbReference type="ARBA" id="ARBA00012513"/>
    </source>
</evidence>
<dbReference type="PANTHER" id="PTHR24346">
    <property type="entry name" value="MAP/MICROTUBULE AFFINITY-REGULATING KINASE"/>
    <property type="match status" value="1"/>
</dbReference>
<dbReference type="InterPro" id="IPR008271">
    <property type="entry name" value="Ser/Thr_kinase_AS"/>
</dbReference>
<evidence type="ECO:0000256" key="4">
    <source>
        <dbReference type="ARBA" id="ARBA00022527"/>
    </source>
</evidence>
<dbReference type="PROSITE" id="PS50032">
    <property type="entry name" value="KA1"/>
    <property type="match status" value="1"/>
</dbReference>
<dbReference type="EMBL" id="KZ350956">
    <property type="protein sequence ID" value="PIO63389.1"/>
    <property type="molecule type" value="Genomic_DNA"/>
</dbReference>
<dbReference type="PROSITE" id="PS50011">
    <property type="entry name" value="PROTEIN_KINASE_DOM"/>
    <property type="match status" value="1"/>
</dbReference>
<dbReference type="OrthoDB" id="193931at2759"/>
<evidence type="ECO:0000256" key="10">
    <source>
        <dbReference type="ARBA" id="ARBA00047899"/>
    </source>
</evidence>
<protein>
    <recommendedName>
        <fullName evidence="3">non-specific serine/threonine protein kinase</fullName>
        <ecNumber evidence="3">2.7.11.1</ecNumber>
    </recommendedName>
</protein>
<dbReference type="GO" id="GO:0106310">
    <property type="term" value="F:protein serine kinase activity"/>
    <property type="evidence" value="ECO:0007669"/>
    <property type="project" value="RHEA"/>
</dbReference>
<evidence type="ECO:0000256" key="6">
    <source>
        <dbReference type="ARBA" id="ARBA00022741"/>
    </source>
</evidence>
<evidence type="ECO:0000259" key="13">
    <source>
        <dbReference type="PROSITE" id="PS50011"/>
    </source>
</evidence>
<dbReference type="SUPFAM" id="SSF56112">
    <property type="entry name" value="Protein kinase-like (PK-like)"/>
    <property type="match status" value="1"/>
</dbReference>
<feature type="region of interest" description="Disordered" evidence="12">
    <location>
        <begin position="173"/>
        <end position="203"/>
    </location>
</feature>
<dbReference type="GO" id="GO:0035556">
    <property type="term" value="P:intracellular signal transduction"/>
    <property type="evidence" value="ECO:0007669"/>
    <property type="project" value="TreeGrafter"/>
</dbReference>
<dbReference type="EC" id="2.7.11.1" evidence="3"/>
<dbReference type="InterPro" id="IPR011009">
    <property type="entry name" value="Kinase-like_dom_sf"/>
</dbReference>
<keyword evidence="5" id="KW-0808">Transferase</keyword>
<comment type="catalytic activity">
    <reaction evidence="11">
        <text>L-seryl-[protein] + ATP = O-phospho-L-seryl-[protein] + ADP + H(+)</text>
        <dbReference type="Rhea" id="RHEA:17989"/>
        <dbReference type="Rhea" id="RHEA-COMP:9863"/>
        <dbReference type="Rhea" id="RHEA-COMP:11604"/>
        <dbReference type="ChEBI" id="CHEBI:15378"/>
        <dbReference type="ChEBI" id="CHEBI:29999"/>
        <dbReference type="ChEBI" id="CHEBI:30616"/>
        <dbReference type="ChEBI" id="CHEBI:83421"/>
        <dbReference type="ChEBI" id="CHEBI:456216"/>
        <dbReference type="EC" id="2.7.11.1"/>
    </reaction>
</comment>
<evidence type="ECO:0000313" key="16">
    <source>
        <dbReference type="Proteomes" id="UP000230423"/>
    </source>
</evidence>
<feature type="domain" description="KA1" evidence="14">
    <location>
        <begin position="378"/>
        <end position="427"/>
    </location>
</feature>
<keyword evidence="8" id="KW-0067">ATP-binding</keyword>
<dbReference type="FunFam" id="1.10.510.10:FF:000571">
    <property type="entry name" value="Maternal embryonic leucine zipper kinase"/>
    <property type="match status" value="1"/>
</dbReference>
<dbReference type="GO" id="GO:0005737">
    <property type="term" value="C:cytoplasm"/>
    <property type="evidence" value="ECO:0007669"/>
    <property type="project" value="TreeGrafter"/>
</dbReference>
<dbReference type="InterPro" id="IPR001772">
    <property type="entry name" value="KA1_dom"/>
</dbReference>
<dbReference type="Pfam" id="PF02149">
    <property type="entry name" value="KA1"/>
    <property type="match status" value="1"/>
</dbReference>
<dbReference type="Pfam" id="PF00069">
    <property type="entry name" value="Pkinase"/>
    <property type="match status" value="1"/>
</dbReference>
<feature type="region of interest" description="Disordered" evidence="12">
    <location>
        <begin position="236"/>
        <end position="302"/>
    </location>
</feature>
<dbReference type="InterPro" id="IPR000719">
    <property type="entry name" value="Prot_kinase_dom"/>
</dbReference>
<comment type="similarity">
    <text evidence="2">Belongs to the protein kinase superfamily. CAMK Ser/Thr protein kinase family. SNF1 subfamily.</text>
</comment>